<name>A0A9E2P1R9_9BACT</name>
<organism evidence="2 3">
    <name type="scientific">Candidatus Paraprevotella stercoravium</name>
    <dbReference type="NCBI Taxonomy" id="2838725"/>
    <lineage>
        <taxon>Bacteria</taxon>
        <taxon>Pseudomonadati</taxon>
        <taxon>Bacteroidota</taxon>
        <taxon>Bacteroidia</taxon>
        <taxon>Bacteroidales</taxon>
        <taxon>Prevotellaceae</taxon>
        <taxon>Paraprevotella</taxon>
    </lineage>
</organism>
<reference evidence="2" key="1">
    <citation type="journal article" date="2021" name="PeerJ">
        <title>Extensive microbial diversity within the chicken gut microbiome revealed by metagenomics and culture.</title>
        <authorList>
            <person name="Gilroy R."/>
            <person name="Ravi A."/>
            <person name="Getino M."/>
            <person name="Pursley I."/>
            <person name="Horton D.L."/>
            <person name="Alikhan N.F."/>
            <person name="Baker D."/>
            <person name="Gharbi K."/>
            <person name="Hall N."/>
            <person name="Watson M."/>
            <person name="Adriaenssens E.M."/>
            <person name="Foster-Nyarko E."/>
            <person name="Jarju S."/>
            <person name="Secka A."/>
            <person name="Antonio M."/>
            <person name="Oren A."/>
            <person name="Chaudhuri R.R."/>
            <person name="La Ragione R."/>
            <person name="Hildebrand F."/>
            <person name="Pallen M.J."/>
        </authorList>
    </citation>
    <scope>NUCLEOTIDE SEQUENCE</scope>
    <source>
        <strain evidence="2">G3-2149</strain>
    </source>
</reference>
<dbReference type="EMBL" id="JAHLFU010000024">
    <property type="protein sequence ID" value="MBU3852500.1"/>
    <property type="molecule type" value="Genomic_DNA"/>
</dbReference>
<proteinExistence type="predicted"/>
<protein>
    <submittedName>
        <fullName evidence="2">GSCFA domain-containing protein</fullName>
    </submittedName>
</protein>
<dbReference type="Gene3D" id="3.40.50.1110">
    <property type="entry name" value="SGNH hydrolase"/>
    <property type="match status" value="1"/>
</dbReference>
<dbReference type="InterPro" id="IPR036514">
    <property type="entry name" value="SGNH_hydro_sf"/>
</dbReference>
<evidence type="ECO:0000313" key="3">
    <source>
        <dbReference type="Proteomes" id="UP000823865"/>
    </source>
</evidence>
<gene>
    <name evidence="2" type="ORF">H9789_01480</name>
</gene>
<comment type="caution">
    <text evidence="2">The sequence shown here is derived from an EMBL/GenBank/DDBJ whole genome shotgun (WGS) entry which is preliminary data.</text>
</comment>
<sequence length="327" mass="38072">MEFRTQIELPDNIPSLNPSDQTLFIGSCFAENIGSEMAARKFSCAVNPFGVLYNPASIRLCFQELNGEITPEKFLFESDQGWHSWLHDSSFCGHSRIACLNNLQNRLEDTCRLLQQAHTLFLTLGTNRAYRLKEQQLIVGNCHKQPGRLFEEITLDIQRCKEELETIIALCHQKNPGLHIVFTISPYRYAKYGFHGSQLSKATLLLAADEVCRAHPESCFYFPAYEIVLDELRDYRFYKEDMLHPSPQAVAYIWECFQETFFTSKTKEFVKEWESVKRALEHRPTHPDSKAYQDFLSKTLLKLESIQKKYPNLALNYEFDWLSSRLK</sequence>
<dbReference type="Proteomes" id="UP000823865">
    <property type="component" value="Unassembled WGS sequence"/>
</dbReference>
<evidence type="ECO:0000313" key="2">
    <source>
        <dbReference type="EMBL" id="MBU3852500.1"/>
    </source>
</evidence>
<dbReference type="SUPFAM" id="SSF52266">
    <property type="entry name" value="SGNH hydrolase"/>
    <property type="match status" value="1"/>
</dbReference>
<accession>A0A9E2P1R9</accession>
<dbReference type="AlphaFoldDB" id="A0A9E2P1R9"/>
<dbReference type="Pfam" id="PF08885">
    <property type="entry name" value="GSCFA"/>
    <property type="match status" value="1"/>
</dbReference>
<evidence type="ECO:0000259" key="1">
    <source>
        <dbReference type="Pfam" id="PF08885"/>
    </source>
</evidence>
<dbReference type="InterPro" id="IPR014982">
    <property type="entry name" value="GSCFA"/>
</dbReference>
<reference evidence="2" key="2">
    <citation type="submission" date="2021-04" db="EMBL/GenBank/DDBJ databases">
        <authorList>
            <person name="Gilroy R."/>
        </authorList>
    </citation>
    <scope>NUCLEOTIDE SEQUENCE</scope>
    <source>
        <strain evidence="2">G3-2149</strain>
    </source>
</reference>
<dbReference type="GO" id="GO:0016788">
    <property type="term" value="F:hydrolase activity, acting on ester bonds"/>
    <property type="evidence" value="ECO:0007669"/>
    <property type="project" value="UniProtKB-ARBA"/>
</dbReference>
<feature type="domain" description="GSCFA" evidence="1">
    <location>
        <begin position="23"/>
        <end position="257"/>
    </location>
</feature>